<dbReference type="EMBL" id="WTYX01000001">
    <property type="protein sequence ID" value="MXO90003.1"/>
    <property type="molecule type" value="Genomic_DNA"/>
</dbReference>
<dbReference type="InterPro" id="IPR047589">
    <property type="entry name" value="DUF11_rpt"/>
</dbReference>
<dbReference type="Proteomes" id="UP000442714">
    <property type="component" value="Unassembled WGS sequence"/>
</dbReference>
<proteinExistence type="predicted"/>
<dbReference type="AlphaFoldDB" id="A0A844ZQE3"/>
<feature type="signal peptide" evidence="2">
    <location>
        <begin position="1"/>
        <end position="26"/>
    </location>
</feature>
<dbReference type="NCBIfam" id="TIGR01451">
    <property type="entry name" value="B_ant_repeat"/>
    <property type="match status" value="1"/>
</dbReference>
<accession>A0A844ZQE3</accession>
<dbReference type="RefSeq" id="WP_160603495.1">
    <property type="nucleotide sequence ID" value="NZ_WTYX01000001.1"/>
</dbReference>
<evidence type="ECO:0000256" key="1">
    <source>
        <dbReference type="SAM" id="MobiDB-lite"/>
    </source>
</evidence>
<keyword evidence="4" id="KW-1185">Reference proteome</keyword>
<name>A0A844ZQE3_9SPHN</name>
<protein>
    <recommendedName>
        <fullName evidence="5">DUF11 domain-containing protein</fullName>
    </recommendedName>
</protein>
<keyword evidence="2" id="KW-0732">Signal</keyword>
<comment type="caution">
    <text evidence="3">The sequence shown here is derived from an EMBL/GenBank/DDBJ whole genome shotgun (WGS) entry which is preliminary data.</text>
</comment>
<evidence type="ECO:0000313" key="3">
    <source>
        <dbReference type="EMBL" id="MXO90003.1"/>
    </source>
</evidence>
<dbReference type="OrthoDB" id="7389927at2"/>
<sequence length="364" mass="36780">MKRTKQLLGAVSGVALIAMSTTPALAAGTTAGSSITNTVEVDYQVGGFDQTTETATDTFTVDRKIDLTVVETGFIGRTSVSPNQTRAVIAFDVTNLSNDTVDLALTATPAAGNDFTLSNIIIFVDADSDGEYDVGEEVTYLDEVVADGVTEVLVAADIPVTATAGQTADIVLTAQAHEAGGVGSLGTIYDAANTSDDTEANTEDGTVNPANVDTVLADGAGDTDAAEDGAFSDTDGYVVAAADVTVTKQSTIISDPINGTSNPKAIPGAVVEYCIAVANGSGAATATAVTVSDTLPVDLEIDDAFGVFVDGTVDGTGACNADGVDNANSNFTDNALGTPDEVNGTLSDIAAGVTRTLYFRATIN</sequence>
<evidence type="ECO:0008006" key="5">
    <source>
        <dbReference type="Google" id="ProtNLM"/>
    </source>
</evidence>
<gene>
    <name evidence="3" type="ORF">GRI41_04140</name>
</gene>
<feature type="chain" id="PRO_5033013480" description="DUF11 domain-containing protein" evidence="2">
    <location>
        <begin position="27"/>
        <end position="364"/>
    </location>
</feature>
<evidence type="ECO:0000313" key="4">
    <source>
        <dbReference type="Proteomes" id="UP000442714"/>
    </source>
</evidence>
<evidence type="ECO:0000256" key="2">
    <source>
        <dbReference type="SAM" id="SignalP"/>
    </source>
</evidence>
<feature type="region of interest" description="Disordered" evidence="1">
    <location>
        <begin position="197"/>
        <end position="219"/>
    </location>
</feature>
<reference evidence="3 4" key="1">
    <citation type="submission" date="2019-12" db="EMBL/GenBank/DDBJ databases">
        <title>Genomic-based taxomic classification of the family Erythrobacteraceae.</title>
        <authorList>
            <person name="Xu L."/>
        </authorList>
    </citation>
    <scope>NUCLEOTIDE SEQUENCE [LARGE SCALE GENOMIC DNA]</scope>
    <source>
        <strain evidence="3 4">KCTC 52763</strain>
    </source>
</reference>
<organism evidence="3 4">
    <name type="scientific">Pontixanthobacter aquaemixtae</name>
    <dbReference type="NCBI Taxonomy" id="1958940"/>
    <lineage>
        <taxon>Bacteria</taxon>
        <taxon>Pseudomonadati</taxon>
        <taxon>Pseudomonadota</taxon>
        <taxon>Alphaproteobacteria</taxon>
        <taxon>Sphingomonadales</taxon>
        <taxon>Erythrobacteraceae</taxon>
        <taxon>Pontixanthobacter</taxon>
    </lineage>
</organism>